<evidence type="ECO:0000313" key="2">
    <source>
        <dbReference type="Proteomes" id="UP000000683"/>
    </source>
</evidence>
<name>F5ZET6_ALTNA</name>
<dbReference type="SUPFAM" id="SSF116922">
    <property type="entry name" value="YugE-like"/>
    <property type="match status" value="1"/>
</dbReference>
<dbReference type="AlphaFoldDB" id="F5ZET6"/>
<dbReference type="KEGG" id="alt:ambt_15630"/>
<dbReference type="HOGENOM" id="CLU_179214_0_0_6"/>
<evidence type="ECO:0000313" key="1">
    <source>
        <dbReference type="EMBL" id="AEF04636.1"/>
    </source>
</evidence>
<accession>F5ZET6</accession>
<dbReference type="RefSeq" id="WP_013785559.1">
    <property type="nucleotide sequence ID" value="NC_015554.1"/>
</dbReference>
<sequence>MKHSEEQLFKAVDEILFYLWDPLDCKEIPAARDEYRSYVPKVLDYLTSDNNEEKIAKYLAGLEINSMGRSVASQNSIEIARILIEAKDWCFG</sequence>
<organism evidence="1 2">
    <name type="scientific">Alteromonas naphthalenivorans</name>
    <dbReference type="NCBI Taxonomy" id="715451"/>
    <lineage>
        <taxon>Bacteria</taxon>
        <taxon>Pseudomonadati</taxon>
        <taxon>Pseudomonadota</taxon>
        <taxon>Gammaproteobacteria</taxon>
        <taxon>Alteromonadales</taxon>
        <taxon>Alteromonadaceae</taxon>
        <taxon>Alteromonas/Salinimonas group</taxon>
        <taxon>Alteromonas</taxon>
    </lineage>
</organism>
<proteinExistence type="predicted"/>
<dbReference type="Proteomes" id="UP000000683">
    <property type="component" value="Chromosome"/>
</dbReference>
<dbReference type="Gene3D" id="1.10.340.20">
    <property type="entry name" value="Apc36109-like domain"/>
    <property type="match status" value="1"/>
</dbReference>
<dbReference type="OrthoDB" id="773332at2"/>
<protein>
    <submittedName>
        <fullName evidence="1">Uncharacterized protein</fullName>
    </submittedName>
</protein>
<dbReference type="InterPro" id="IPR023162">
    <property type="entry name" value="Apc36109-like_dom_sf"/>
</dbReference>
<gene>
    <name evidence="1" type="ordered locus">ambt_15630</name>
</gene>
<reference evidence="1 2" key="1">
    <citation type="journal article" date="2011" name="J. Bacteriol.">
        <title>Complete genome sequence of the polycyclic aromatic hydrocarbon-degrading bacterium Alteromonas sp. strain SN2.</title>
        <authorList>
            <person name="Jin H.M."/>
            <person name="Jeong H."/>
            <person name="Moon E.J."/>
            <person name="Math R.K."/>
            <person name="Lee K."/>
            <person name="Kim H.J."/>
            <person name="Jeon C.O."/>
            <person name="Oh T.K."/>
            <person name="Kim J.F."/>
        </authorList>
    </citation>
    <scope>NUCLEOTIDE SEQUENCE [LARGE SCALE GENOMIC DNA]</scope>
    <source>
        <strain evidence="2">JCM 17741 / KACC 18427 / KCTC 11700BP / SN2</strain>
    </source>
</reference>
<keyword evidence="2" id="KW-1185">Reference proteome</keyword>
<dbReference type="EMBL" id="CP002339">
    <property type="protein sequence ID" value="AEF04636.1"/>
    <property type="molecule type" value="Genomic_DNA"/>
</dbReference>
<dbReference type="eggNOG" id="ENOG5033BTC">
    <property type="taxonomic scope" value="Bacteria"/>
</dbReference>